<sequence length="531" mass="60521">MAEGARSMDNEHTGIADLQHYNTTNAARQDRSTVPDAKFHAGSRVYYDHPDIPLGKVKAVVKAGPFFLNEKMETSKASEEHVWHIYKIHYHLDGETRLLENYKRTGKLNIVGFVLYKNASSRVDQVVIGQPLRDFVEIPCTMRIASFVRGRNLLSNKTAVREFPMTTLPLDTNDEDLMEKGEHGVRDVVMATFLDNKTLQPIILEGVTQEQFKQSLPSQTTERYLQYLRGVKGRKDAKECIVSTIERRPQGYPQLAAVIDSDEQFMLYRRFGHLQARILLNKQDELRELEDRLAHIDRCYARRWPARLRSRDICNAESNDLKGILEAIEEKYKEYVQLLTHAQTLTSFDRPMTVDYLRLKSYFDREAPLCGDEQQYILTKEDLITLKPSRENTWLDSAVEKIPQNFPCRLTRYIFASIELQQKTDPSTTKIVLFNPDRVNAIVSAILLVTVLTLLIVPVYILWYLNHISTSSSFIGVVITVLLVFTFIFSAVLSLFTRAKRHEVLAAAAAYCAVLVVFVGNVGSLSPPAGG</sequence>
<dbReference type="Proteomes" id="UP000297814">
    <property type="component" value="Unassembled WGS sequence"/>
</dbReference>
<reference evidence="3 4" key="1">
    <citation type="submission" date="2017-12" db="EMBL/GenBank/DDBJ databases">
        <title>Comparative genomics of Botrytis spp.</title>
        <authorList>
            <person name="Valero-Jimenez C.A."/>
            <person name="Tapia P."/>
            <person name="Veloso J."/>
            <person name="Silva-Moreno E."/>
            <person name="Staats M."/>
            <person name="Valdes J.H."/>
            <person name="Van Kan J.A.L."/>
        </authorList>
    </citation>
    <scope>NUCLEOTIDE SEQUENCE [LARGE SCALE GENOMIC DNA]</scope>
    <source>
        <strain evidence="3 4">Bh0001</strain>
    </source>
</reference>
<name>A0A4Z1GFS9_9HELO</name>
<gene>
    <name evidence="3" type="ORF">BHYA_0144g00130</name>
</gene>
<feature type="transmembrane region" description="Helical" evidence="1">
    <location>
        <begin position="474"/>
        <end position="497"/>
    </location>
</feature>
<keyword evidence="4" id="KW-1185">Reference proteome</keyword>
<feature type="transmembrane region" description="Helical" evidence="1">
    <location>
        <begin position="504"/>
        <end position="525"/>
    </location>
</feature>
<feature type="transmembrane region" description="Helical" evidence="1">
    <location>
        <begin position="439"/>
        <end position="462"/>
    </location>
</feature>
<dbReference type="AlphaFoldDB" id="A0A4Z1GFS9"/>
<feature type="domain" description="DUF6594" evidence="2">
    <location>
        <begin position="252"/>
        <end position="516"/>
    </location>
</feature>
<evidence type="ECO:0000313" key="3">
    <source>
        <dbReference type="EMBL" id="TGO35844.1"/>
    </source>
</evidence>
<dbReference type="InterPro" id="IPR046529">
    <property type="entry name" value="DUF6594"/>
</dbReference>
<accession>A0A4Z1GFS9</accession>
<dbReference type="PANTHER" id="PTHR34502:SF3">
    <property type="entry name" value="DUF6594 DOMAIN-CONTAINING PROTEIN"/>
    <property type="match status" value="1"/>
</dbReference>
<dbReference type="Pfam" id="PF20237">
    <property type="entry name" value="DUF6594"/>
    <property type="match status" value="1"/>
</dbReference>
<dbReference type="PANTHER" id="PTHR34502">
    <property type="entry name" value="DUF6594 DOMAIN-CONTAINING PROTEIN-RELATED"/>
    <property type="match status" value="1"/>
</dbReference>
<protein>
    <recommendedName>
        <fullName evidence="2">DUF6594 domain-containing protein</fullName>
    </recommendedName>
</protein>
<keyword evidence="1" id="KW-0472">Membrane</keyword>
<comment type="caution">
    <text evidence="3">The sequence shown here is derived from an EMBL/GenBank/DDBJ whole genome shotgun (WGS) entry which is preliminary data.</text>
</comment>
<evidence type="ECO:0000313" key="4">
    <source>
        <dbReference type="Proteomes" id="UP000297814"/>
    </source>
</evidence>
<organism evidence="3 4">
    <name type="scientific">Botrytis hyacinthi</name>
    <dbReference type="NCBI Taxonomy" id="278943"/>
    <lineage>
        <taxon>Eukaryota</taxon>
        <taxon>Fungi</taxon>
        <taxon>Dikarya</taxon>
        <taxon>Ascomycota</taxon>
        <taxon>Pezizomycotina</taxon>
        <taxon>Leotiomycetes</taxon>
        <taxon>Helotiales</taxon>
        <taxon>Sclerotiniaceae</taxon>
        <taxon>Botrytis</taxon>
    </lineage>
</organism>
<keyword evidence="1" id="KW-1133">Transmembrane helix</keyword>
<keyword evidence="1" id="KW-0812">Transmembrane</keyword>
<evidence type="ECO:0000256" key="1">
    <source>
        <dbReference type="SAM" id="Phobius"/>
    </source>
</evidence>
<evidence type="ECO:0000259" key="2">
    <source>
        <dbReference type="Pfam" id="PF20237"/>
    </source>
</evidence>
<dbReference type="EMBL" id="PQXK01000144">
    <property type="protein sequence ID" value="TGO35844.1"/>
    <property type="molecule type" value="Genomic_DNA"/>
</dbReference>
<proteinExistence type="predicted"/>